<dbReference type="InterPro" id="IPR050312">
    <property type="entry name" value="IolE/XylAMocC-like"/>
</dbReference>
<keyword evidence="2" id="KW-0413">Isomerase</keyword>
<dbReference type="InterPro" id="IPR036237">
    <property type="entry name" value="Xyl_isomerase-like_sf"/>
</dbReference>
<feature type="domain" description="Xylose isomerase-like TIM barrel" evidence="1">
    <location>
        <begin position="55"/>
        <end position="267"/>
    </location>
</feature>
<dbReference type="EMBL" id="JAUSUO010000015">
    <property type="protein sequence ID" value="MDQ0345276.1"/>
    <property type="molecule type" value="Genomic_DNA"/>
</dbReference>
<dbReference type="RefSeq" id="WP_244683517.1">
    <property type="nucleotide sequence ID" value="NZ_JALIRM010000019.1"/>
</dbReference>
<dbReference type="PANTHER" id="PTHR12110:SF41">
    <property type="entry name" value="INOSOSE DEHYDRATASE"/>
    <property type="match status" value="1"/>
</dbReference>
<sequence length="279" mass="31808">MNWALMTANYVAEESGYAISHGWLQGGDWGKCHNVTVENYQGIKFADKFERLIYKIKQMGYNNIELWSAHLDPSIANIKMIDEALKILEKNDVNIISYYAVGFDRSDYTENDIRRNFDVAKELGVSMITQTIINQNAPIVHKLAEEYSMKIGWENHPEKNSAEIIHNIKSYSPIIRSALDTGWLGTYNCDAAQVIRELKDSILHVHLKDVKAVGGHDSCALGDGIVDIKGVLEALKDINYQGKITVEHEPHNFDPTNELMESLTRIKSWWNEIERRAEV</sequence>
<name>A0ABU0DA44_9BACI</name>
<dbReference type="Pfam" id="PF01261">
    <property type="entry name" value="AP_endonuc_2"/>
    <property type="match status" value="1"/>
</dbReference>
<reference evidence="2 3" key="1">
    <citation type="submission" date="2023-07" db="EMBL/GenBank/DDBJ databases">
        <title>Genomic Encyclopedia of Type Strains, Phase IV (KMG-IV): sequencing the most valuable type-strain genomes for metagenomic binning, comparative biology and taxonomic classification.</title>
        <authorList>
            <person name="Goeker M."/>
        </authorList>
    </citation>
    <scope>NUCLEOTIDE SEQUENCE [LARGE SCALE GENOMIC DNA]</scope>
    <source>
        <strain evidence="2 3">DSM 27848</strain>
    </source>
</reference>
<protein>
    <submittedName>
        <fullName evidence="2">Sugar phosphate isomerase/epimerase</fullName>
    </submittedName>
</protein>
<dbReference type="Proteomes" id="UP001232343">
    <property type="component" value="Unassembled WGS sequence"/>
</dbReference>
<dbReference type="InterPro" id="IPR013022">
    <property type="entry name" value="Xyl_isomerase-like_TIM-brl"/>
</dbReference>
<organism evidence="2 3">
    <name type="scientific">Lederbergia wuyishanensis</name>
    <dbReference type="NCBI Taxonomy" id="1347903"/>
    <lineage>
        <taxon>Bacteria</taxon>
        <taxon>Bacillati</taxon>
        <taxon>Bacillota</taxon>
        <taxon>Bacilli</taxon>
        <taxon>Bacillales</taxon>
        <taxon>Bacillaceae</taxon>
        <taxon>Lederbergia</taxon>
    </lineage>
</organism>
<dbReference type="GO" id="GO:0016853">
    <property type="term" value="F:isomerase activity"/>
    <property type="evidence" value="ECO:0007669"/>
    <property type="project" value="UniProtKB-KW"/>
</dbReference>
<keyword evidence="3" id="KW-1185">Reference proteome</keyword>
<dbReference type="PANTHER" id="PTHR12110">
    <property type="entry name" value="HYDROXYPYRUVATE ISOMERASE"/>
    <property type="match status" value="1"/>
</dbReference>
<accession>A0ABU0DA44</accession>
<evidence type="ECO:0000259" key="1">
    <source>
        <dbReference type="Pfam" id="PF01261"/>
    </source>
</evidence>
<dbReference type="SUPFAM" id="SSF51658">
    <property type="entry name" value="Xylose isomerase-like"/>
    <property type="match status" value="1"/>
</dbReference>
<gene>
    <name evidence="2" type="ORF">J2S14_004132</name>
</gene>
<comment type="caution">
    <text evidence="2">The sequence shown here is derived from an EMBL/GenBank/DDBJ whole genome shotgun (WGS) entry which is preliminary data.</text>
</comment>
<evidence type="ECO:0000313" key="2">
    <source>
        <dbReference type="EMBL" id="MDQ0345276.1"/>
    </source>
</evidence>
<dbReference type="Gene3D" id="3.20.20.150">
    <property type="entry name" value="Divalent-metal-dependent TIM barrel enzymes"/>
    <property type="match status" value="1"/>
</dbReference>
<proteinExistence type="predicted"/>
<evidence type="ECO:0000313" key="3">
    <source>
        <dbReference type="Proteomes" id="UP001232343"/>
    </source>
</evidence>